<dbReference type="EMBL" id="UINC01050385">
    <property type="protein sequence ID" value="SVB63277.1"/>
    <property type="molecule type" value="Genomic_DNA"/>
</dbReference>
<gene>
    <name evidence="1" type="ORF">METZ01_LOCUS216131</name>
</gene>
<protein>
    <submittedName>
        <fullName evidence="1">Uncharacterized protein</fullName>
    </submittedName>
</protein>
<accession>A0A382FME0</accession>
<organism evidence="1">
    <name type="scientific">marine metagenome</name>
    <dbReference type="NCBI Taxonomy" id="408172"/>
    <lineage>
        <taxon>unclassified sequences</taxon>
        <taxon>metagenomes</taxon>
        <taxon>ecological metagenomes</taxon>
    </lineage>
</organism>
<reference evidence="1" key="1">
    <citation type="submission" date="2018-05" db="EMBL/GenBank/DDBJ databases">
        <authorList>
            <person name="Lanie J.A."/>
            <person name="Ng W.-L."/>
            <person name="Kazmierczak K.M."/>
            <person name="Andrzejewski T.M."/>
            <person name="Davidsen T.M."/>
            <person name="Wayne K.J."/>
            <person name="Tettelin H."/>
            <person name="Glass J.I."/>
            <person name="Rusch D."/>
            <person name="Podicherti R."/>
            <person name="Tsui H.-C.T."/>
            <person name="Winkler M.E."/>
        </authorList>
    </citation>
    <scope>NUCLEOTIDE SEQUENCE</scope>
</reference>
<name>A0A382FME0_9ZZZZ</name>
<dbReference type="AlphaFoldDB" id="A0A382FME0"/>
<sequence length="172" mass="19289">MTYRLLHANDFWIPLSTLVVITMMGCKSQGNPELVIDQRSYNLGGIGAFGEMVDAGVKKLALSAALSPENMDALIEEAARIAKRNNVEIYRENDFLVTDLFPASITEGKHVLVIYNGETKQEYLDLKIQKAQLVASNQYAGRSREEIARRFGAMLSYPEWKIDELISKNSSE</sequence>
<evidence type="ECO:0000313" key="1">
    <source>
        <dbReference type="EMBL" id="SVB63277.1"/>
    </source>
</evidence>
<proteinExistence type="predicted"/>
<dbReference type="PROSITE" id="PS51257">
    <property type="entry name" value="PROKAR_LIPOPROTEIN"/>
    <property type="match status" value="1"/>
</dbReference>